<name>A0A9Q0MD45_BLOTA</name>
<gene>
    <name evidence="2" type="ORF">RDWZM_000607</name>
</gene>
<accession>A0A9Q0MD45</accession>
<feature type="region of interest" description="Disordered" evidence="1">
    <location>
        <begin position="1"/>
        <end position="20"/>
    </location>
</feature>
<sequence>MSDSNIENVADEDEYDADDGSTGQWSHFFIGQLVIDGFVWFKCKTVWLTHSHIPYIYTDQFVANRACQVRTTMIIMPLIFVRYKNNDIGTHFNPQRHQMQ</sequence>
<dbReference type="Proteomes" id="UP001142055">
    <property type="component" value="Chromosome 1"/>
</dbReference>
<organism evidence="2 3">
    <name type="scientific">Blomia tropicalis</name>
    <name type="common">Mite</name>
    <dbReference type="NCBI Taxonomy" id="40697"/>
    <lineage>
        <taxon>Eukaryota</taxon>
        <taxon>Metazoa</taxon>
        <taxon>Ecdysozoa</taxon>
        <taxon>Arthropoda</taxon>
        <taxon>Chelicerata</taxon>
        <taxon>Arachnida</taxon>
        <taxon>Acari</taxon>
        <taxon>Acariformes</taxon>
        <taxon>Sarcoptiformes</taxon>
        <taxon>Astigmata</taxon>
        <taxon>Glycyphagoidea</taxon>
        <taxon>Echimyopodidae</taxon>
        <taxon>Blomia</taxon>
    </lineage>
</organism>
<keyword evidence="3" id="KW-1185">Reference proteome</keyword>
<evidence type="ECO:0000256" key="1">
    <source>
        <dbReference type="SAM" id="MobiDB-lite"/>
    </source>
</evidence>
<dbReference type="AlphaFoldDB" id="A0A9Q0MD45"/>
<evidence type="ECO:0000313" key="3">
    <source>
        <dbReference type="Proteomes" id="UP001142055"/>
    </source>
</evidence>
<evidence type="ECO:0000313" key="2">
    <source>
        <dbReference type="EMBL" id="KAJ6222062.1"/>
    </source>
</evidence>
<comment type="caution">
    <text evidence="2">The sequence shown here is derived from an EMBL/GenBank/DDBJ whole genome shotgun (WGS) entry which is preliminary data.</text>
</comment>
<protein>
    <submittedName>
        <fullName evidence="2">Uncharacterized protein</fullName>
    </submittedName>
</protein>
<dbReference type="EMBL" id="JAPWDV010000001">
    <property type="protein sequence ID" value="KAJ6222062.1"/>
    <property type="molecule type" value="Genomic_DNA"/>
</dbReference>
<reference evidence="2" key="1">
    <citation type="submission" date="2022-12" db="EMBL/GenBank/DDBJ databases">
        <title>Genome assemblies of Blomia tropicalis.</title>
        <authorList>
            <person name="Cui Y."/>
        </authorList>
    </citation>
    <scope>NUCLEOTIDE SEQUENCE</scope>
    <source>
        <tissue evidence="2">Adult mites</tissue>
    </source>
</reference>
<feature type="compositionally biased region" description="Acidic residues" evidence="1">
    <location>
        <begin position="9"/>
        <end position="19"/>
    </location>
</feature>
<proteinExistence type="predicted"/>